<evidence type="ECO:0000313" key="7">
    <source>
        <dbReference type="EMBL" id="AWK75975.1"/>
    </source>
</evidence>
<keyword evidence="3" id="KW-0560">Oxidoreductase</keyword>
<keyword evidence="2 4" id="KW-0274">FAD</keyword>
<dbReference type="InterPro" id="IPR046373">
    <property type="entry name" value="Acyl-CoA_Oxase/DH_mid-dom_sf"/>
</dbReference>
<evidence type="ECO:0000256" key="4">
    <source>
        <dbReference type="PIRSR" id="PIRSR000331-2"/>
    </source>
</evidence>
<keyword evidence="7" id="KW-0614">Plasmid</keyword>
<dbReference type="OrthoDB" id="9785230at2"/>
<dbReference type="EMBL" id="CP021355">
    <property type="protein sequence ID" value="AWK75975.1"/>
    <property type="molecule type" value="Genomic_DNA"/>
</dbReference>
<gene>
    <name evidence="7" type="ORF">CBI38_30670</name>
</gene>
<dbReference type="SUPFAM" id="SSF56645">
    <property type="entry name" value="Acyl-CoA dehydrogenase NM domain-like"/>
    <property type="match status" value="1"/>
</dbReference>
<feature type="domain" description="HpaB/PvcC/4-BUDH N-terminal" evidence="6">
    <location>
        <begin position="6"/>
        <end position="268"/>
    </location>
</feature>
<dbReference type="InterPro" id="IPR009100">
    <property type="entry name" value="AcylCoA_DH/oxidase_NM_dom_sf"/>
</dbReference>
<dbReference type="Proteomes" id="UP000245711">
    <property type="component" value="Plasmid pRB98"/>
</dbReference>
<keyword evidence="1" id="KW-0285">Flavoprotein</keyword>
<evidence type="ECO:0000259" key="5">
    <source>
        <dbReference type="Pfam" id="PF03241"/>
    </source>
</evidence>
<dbReference type="InterPro" id="IPR024674">
    <property type="entry name" value="HpaB/PvcC/4-BUDH_N"/>
</dbReference>
<dbReference type="InterPro" id="IPR024719">
    <property type="entry name" value="HpaB/PvcC/4-BUDH_C"/>
</dbReference>
<dbReference type="InterPro" id="IPR004925">
    <property type="entry name" value="HpaB/PvcC/4-BUDH"/>
</dbReference>
<dbReference type="InterPro" id="IPR036250">
    <property type="entry name" value="AcylCo_DH-like_C"/>
</dbReference>
<evidence type="ECO:0000259" key="6">
    <source>
        <dbReference type="Pfam" id="PF11794"/>
    </source>
</evidence>
<name>A0A2S2C526_9NOCA</name>
<sequence length="498" mass="55100">MTARNGGAYLERLRTHSPELWVGSEKIVDVVGHPATAGAAAEIARLYDLQFEDGNEDMLFEPADGDGPVGVQFLEPRSREDLEQRHAMHKKWADSTLGMMGRTTDFVSAMLMAWNANADFFGDNADKVRDYFRHVRDNDLFLSHAIADPPVDRSKPASRQPDPYTYLGVKEQTAEGLIVSGAKMLATAAPYSDEILVWPFSLRKFAPEEKPYAIAFAIPTDAPGVRLICREPFGGGNAFDQPLSSRFDEMDAVVVFDDVLVPWDRVFINQDYERVNRIWEINSNAFTGAQTSVRLMAKLQFVAGLAKRATEVVKTDQFPQVRDALGEISTYIELTRAAILASEAGATPNQDGVLFPDLRPLYAIRNSGNRWYPRVREILQQILAGGLLYQPADVSAFDSPIASDLAKFYRGPDNSSVERISVFKVAADLAVSAFGGRHELYERFYAGDPMFLRINTQFNQYDWTEPLGLIDGLLATSAEHARTAGSAEPDRTDGGAAA</sequence>
<dbReference type="Pfam" id="PF03241">
    <property type="entry name" value="HpaB"/>
    <property type="match status" value="1"/>
</dbReference>
<geneLocation type="plasmid" evidence="8">
    <name>prb98</name>
</geneLocation>
<organism evidence="7 8">
    <name type="scientific">Rhodococcus oxybenzonivorans</name>
    <dbReference type="NCBI Taxonomy" id="1990687"/>
    <lineage>
        <taxon>Bacteria</taxon>
        <taxon>Bacillati</taxon>
        <taxon>Actinomycetota</taxon>
        <taxon>Actinomycetes</taxon>
        <taxon>Mycobacteriales</taxon>
        <taxon>Nocardiaceae</taxon>
        <taxon>Rhodococcus</taxon>
    </lineage>
</organism>
<dbReference type="KEGG" id="roz:CBI38_30670"/>
<feature type="domain" description="HpaB/PvcC/4-BUDH C-terminal" evidence="5">
    <location>
        <begin position="279"/>
        <end position="474"/>
    </location>
</feature>
<dbReference type="GO" id="GO:0016627">
    <property type="term" value="F:oxidoreductase activity, acting on the CH-CH group of donors"/>
    <property type="evidence" value="ECO:0007669"/>
    <property type="project" value="InterPro"/>
</dbReference>
<dbReference type="Pfam" id="PF11794">
    <property type="entry name" value="HpaB_N"/>
    <property type="match status" value="1"/>
</dbReference>
<dbReference type="Gene3D" id="1.20.140.10">
    <property type="entry name" value="Butyryl-CoA Dehydrogenase, subunit A, domain 3"/>
    <property type="match status" value="1"/>
</dbReference>
<dbReference type="RefSeq" id="WP_007298142.1">
    <property type="nucleotide sequence ID" value="NZ_CP021355.1"/>
</dbReference>
<dbReference type="AlphaFoldDB" id="A0A2S2C526"/>
<evidence type="ECO:0000256" key="1">
    <source>
        <dbReference type="ARBA" id="ARBA00022630"/>
    </source>
</evidence>
<dbReference type="SUPFAM" id="SSF47203">
    <property type="entry name" value="Acyl-CoA dehydrogenase C-terminal domain-like"/>
    <property type="match status" value="1"/>
</dbReference>
<proteinExistence type="predicted"/>
<evidence type="ECO:0000313" key="8">
    <source>
        <dbReference type="Proteomes" id="UP000245711"/>
    </source>
</evidence>
<dbReference type="Gene3D" id="2.40.110.10">
    <property type="entry name" value="Butyryl-CoA Dehydrogenase, subunit A, domain 2"/>
    <property type="match status" value="1"/>
</dbReference>
<evidence type="ECO:0000256" key="3">
    <source>
        <dbReference type="ARBA" id="ARBA00023002"/>
    </source>
</evidence>
<dbReference type="PANTHER" id="PTHR36117:SF3">
    <property type="entry name" value="4-HYDROXYPHENYLACETATE 3-MONOOXYGENASE-RELATED"/>
    <property type="match status" value="1"/>
</dbReference>
<feature type="binding site" evidence="4">
    <location>
        <position position="187"/>
    </location>
    <ligand>
        <name>FAD</name>
        <dbReference type="ChEBI" id="CHEBI:57692"/>
    </ligand>
</feature>
<dbReference type="PANTHER" id="PTHR36117">
    <property type="entry name" value="4-HYDROXYPHENYLACETATE 3-MONOOXYGENASE-RELATED"/>
    <property type="match status" value="1"/>
</dbReference>
<protein>
    <submittedName>
        <fullName evidence="7">Pyoverdine biosynthesis protein PvcC</fullName>
    </submittedName>
</protein>
<accession>A0A2S2C526</accession>
<feature type="binding site" evidence="4">
    <location>
        <begin position="144"/>
        <end position="146"/>
    </location>
    <ligand>
        <name>FAD</name>
        <dbReference type="ChEBI" id="CHEBI:57692"/>
    </ligand>
</feature>
<reference evidence="7 8" key="1">
    <citation type="submission" date="2017-05" db="EMBL/GenBank/DDBJ databases">
        <title>Isolation of Rhodococcus sp. S2-17 biodegrading of BP-3.</title>
        <authorList>
            <person name="Lee Y."/>
            <person name="Kim K.H."/>
            <person name="Chun B.H."/>
            <person name="Jung H.S."/>
            <person name="Jeon C.O."/>
        </authorList>
    </citation>
    <scope>NUCLEOTIDE SEQUENCE [LARGE SCALE GENOMIC DNA]</scope>
    <source>
        <strain evidence="7 8">S2-17</strain>
        <plasmid evidence="8">prb98</plasmid>
    </source>
</reference>
<evidence type="ECO:0000256" key="2">
    <source>
        <dbReference type="ARBA" id="ARBA00022827"/>
    </source>
</evidence>
<dbReference type="Gene3D" id="1.10.3140.10">
    <property type="entry name" value="4-hydroxybutyryl-coa dehydratase, domain 1"/>
    <property type="match status" value="1"/>
</dbReference>
<keyword evidence="8" id="KW-1185">Reference proteome</keyword>
<dbReference type="PIRSF" id="PIRSF000331">
    <property type="entry name" value="HpaA_HpaB"/>
    <property type="match status" value="1"/>
</dbReference>